<name>A0A3B1CYP7_9ZZZZ</name>
<evidence type="ECO:0000259" key="1">
    <source>
        <dbReference type="Pfam" id="PF16173"/>
    </source>
</evidence>
<dbReference type="InterPro" id="IPR032379">
    <property type="entry name" value="DUF4874"/>
</dbReference>
<dbReference type="EMBL" id="UOGD01000458">
    <property type="protein sequence ID" value="VAX29623.1"/>
    <property type="molecule type" value="Genomic_DNA"/>
</dbReference>
<reference evidence="2" key="1">
    <citation type="submission" date="2018-06" db="EMBL/GenBank/DDBJ databases">
        <authorList>
            <person name="Zhirakovskaya E."/>
        </authorList>
    </citation>
    <scope>NUCLEOTIDE SEQUENCE</scope>
</reference>
<feature type="non-terminal residue" evidence="2">
    <location>
        <position position="363"/>
    </location>
</feature>
<protein>
    <recommendedName>
        <fullName evidence="1">DUF4874 domain-containing protein</fullName>
    </recommendedName>
</protein>
<dbReference type="Pfam" id="PF16173">
    <property type="entry name" value="DUF4874"/>
    <property type="match status" value="1"/>
</dbReference>
<gene>
    <name evidence="2" type="ORF">MNBD_IGNAVI01-1049</name>
</gene>
<proteinExistence type="predicted"/>
<feature type="domain" description="DUF4874" evidence="1">
    <location>
        <begin position="62"/>
        <end position="241"/>
    </location>
</feature>
<organism evidence="2">
    <name type="scientific">hydrothermal vent metagenome</name>
    <dbReference type="NCBI Taxonomy" id="652676"/>
    <lineage>
        <taxon>unclassified sequences</taxon>
        <taxon>metagenomes</taxon>
        <taxon>ecological metagenomes</taxon>
    </lineage>
</organism>
<evidence type="ECO:0000313" key="2">
    <source>
        <dbReference type="EMBL" id="VAX29623.1"/>
    </source>
</evidence>
<dbReference type="AlphaFoldDB" id="A0A3B1CYP7"/>
<accession>A0A3B1CYP7</accession>
<sequence>MVRRNKHKHYERFFENVLALAIIFISSFSTDIIVAQTNSNVQTIKYHGIRSDDPGGRNGLLNPERGFRYDSYIGMPAGDKRWETSSYLNGKATSSYSDDWFLMNARRFKADGMTLLQAYCYLTDYYDKPISDKKLVLLQQSLNRCREAGFKFLLRFSYKKNMKREQGPTVKTILSHIDQLAPIIQRNKDIIYVLQAGFVGAWGEWHSSTNYIEEDHSSLAAIIKKELQVLPKDRMIQIRIMPRYKQWVLEDSTINSSIILDSTNAFTGVPAARLGFANDGFMAGENDGGTWSEPPFYANPGNPNFDIVTKESPYMAVDGELYWSDQGGKIDGLKAALRMRLHHFTSFSITHSYSGYEGKRYSI</sequence>